<evidence type="ECO:0000313" key="3">
    <source>
        <dbReference type="EMBL" id="PSK54060.1"/>
    </source>
</evidence>
<feature type="compositionally biased region" description="Low complexity" evidence="2">
    <location>
        <begin position="838"/>
        <end position="854"/>
    </location>
</feature>
<dbReference type="OrthoDB" id="4158994at2759"/>
<protein>
    <submittedName>
        <fullName evidence="3">Chromatin-remodeling complex subunit ies6</fullName>
    </submittedName>
</protein>
<dbReference type="AlphaFoldDB" id="A0A2P8A0R7"/>
<sequence>MPPKGRIKHANQHDKRHDTGLAAPGKRISKDRAQSAGSTNGHSNGKAPQSTVPPPLPSTGLNQGITYPRPDYQSTDSDASGTAGDKAVDVLQETKEQGSDATGAGADDESEMNHKLAVVDRSGSETICTKDASSLKALASQATSSMALAATILAACPMRDAIAILILLLSLPPTLLIVIHGLFISLTLVPPAAGISSASLFTFPTLSPSTWFHGTAGGGPSPFTMMCTDVVMIAIYLLCTLRLRNILMDLAQAVIAISLSGAAAGTGSSTRSIAVCSAIIVVSHIYRYETFHVTSLQYFGNFARSLGFSFSADSFWSSQGAPDSPISHGWSRLILGCHILAQGLLTLIRRWFAASNARRQASKLDAEQAALLSSGKLAMLNLDTADTSASASTDGRSPGPSPAVRDNKEKVSNSRRKRKQANQVRSQQPLWAAIASTKVTFMKEMEHKALLNDAIETTEGTPLVDGLAALPPTNDRMWIMDISPTQIKFKAELFASASENASAQADDIVPPSPGIDKQKPFFVRLNGADWGSTRINGAAGDSGADGDNITWSGEIYGLSPMTKYSCELVRMLDQQVLCRTNLITLPAPNMEQAVAVPAAPQHQSLRPMSPTSTLKQSIAAAEAKREEVRNKLKRNRKDHKNSAATIRREIDQLQAKVNSAGGQDEKSKQRHMQIQQQIKQTKESTEAIIEEIESMGKIPKDDLDFSAARRKSYDAAMEAKAAAKNDFDTTKCEASKEVAALQAEVSTIAQKRDRLIARRTKLQEHHERLLSEQNADMTIRQHREQTRAEIREERGRRVEQMAFWINTSRAQAEDYTIRANQFYQQYEAAEQNAHLQQPTTPEGNLPGTNGPLGPVQQPFEFPAFTNLAQPPSQPQKWGGRQRSSSMLSGYSGFTDDLDMPHQNGDYERKGSGGSGSSGRSASDGMAQWGHGMNGGSGPVRSASTEYKGHS</sequence>
<feature type="compositionally biased region" description="Basic residues" evidence="2">
    <location>
        <begin position="1"/>
        <end position="10"/>
    </location>
</feature>
<keyword evidence="4" id="KW-1185">Reference proteome</keyword>
<proteinExistence type="predicted"/>
<feature type="region of interest" description="Disordered" evidence="2">
    <location>
        <begin position="387"/>
        <end position="427"/>
    </location>
</feature>
<dbReference type="EMBL" id="NHZQ01000087">
    <property type="protein sequence ID" value="PSK54060.1"/>
    <property type="molecule type" value="Genomic_DNA"/>
</dbReference>
<organism evidence="3 4">
    <name type="scientific">Elsinoe australis</name>
    <dbReference type="NCBI Taxonomy" id="40998"/>
    <lineage>
        <taxon>Eukaryota</taxon>
        <taxon>Fungi</taxon>
        <taxon>Dikarya</taxon>
        <taxon>Ascomycota</taxon>
        <taxon>Pezizomycotina</taxon>
        <taxon>Dothideomycetes</taxon>
        <taxon>Dothideomycetidae</taxon>
        <taxon>Myriangiales</taxon>
        <taxon>Elsinoaceae</taxon>
        <taxon>Elsinoe</taxon>
    </lineage>
</organism>
<dbReference type="Proteomes" id="UP000243723">
    <property type="component" value="Unassembled WGS sequence"/>
</dbReference>
<keyword evidence="1" id="KW-0175">Coiled coil</keyword>
<feature type="compositionally biased region" description="Polar residues" evidence="2">
    <location>
        <begin position="35"/>
        <end position="50"/>
    </location>
</feature>
<accession>A0A2P8A0R7</accession>
<dbReference type="STRING" id="40998.A0A2P8A0R7"/>
<name>A0A2P8A0R7_9PEZI</name>
<feature type="coiled-coil region" evidence="1">
    <location>
        <begin position="611"/>
        <end position="663"/>
    </location>
</feature>
<feature type="region of interest" description="Disordered" evidence="2">
    <location>
        <begin position="1"/>
        <end position="83"/>
    </location>
</feature>
<evidence type="ECO:0000256" key="2">
    <source>
        <dbReference type="SAM" id="MobiDB-lite"/>
    </source>
</evidence>
<evidence type="ECO:0000313" key="4">
    <source>
        <dbReference type="Proteomes" id="UP000243723"/>
    </source>
</evidence>
<evidence type="ECO:0000256" key="1">
    <source>
        <dbReference type="SAM" id="Coils"/>
    </source>
</evidence>
<gene>
    <name evidence="3" type="ORF">B9Z65_7866</name>
</gene>
<feature type="region of interest" description="Disordered" evidence="2">
    <location>
        <begin position="831"/>
        <end position="950"/>
    </location>
</feature>
<reference evidence="3 4" key="1">
    <citation type="submission" date="2017-05" db="EMBL/GenBank/DDBJ databases">
        <title>Draft genome sequence of Elsinoe australis.</title>
        <authorList>
            <person name="Cheng Q."/>
        </authorList>
    </citation>
    <scope>NUCLEOTIDE SEQUENCE [LARGE SCALE GENOMIC DNA]</scope>
    <source>
        <strain evidence="3 4">NL1</strain>
    </source>
</reference>
<comment type="caution">
    <text evidence="3">The sequence shown here is derived from an EMBL/GenBank/DDBJ whole genome shotgun (WGS) entry which is preliminary data.</text>
</comment>